<dbReference type="InterPro" id="IPR002580">
    <property type="entry name" value="Herpes_UL24"/>
</dbReference>
<proteinExistence type="predicted"/>
<dbReference type="EMBL" id="MN545487">
    <property type="protein sequence ID" value="QRE02503.1"/>
    <property type="molecule type" value="Genomic_DNA"/>
</dbReference>
<gene>
    <name evidence="1" type="primary">ORF20</name>
</gene>
<sequence length="294" mass="32870">MMNVDAHYGQCFDHPLLNEGKRSGTVREMYKRMTDLSNGDCALKCVPATRRAAGKRAHLKVYHKLAKMRTFDEINTFLCLKHPSPHDVQNHQLFFEVNLGFRIADSVVLAPHPTTPICYIVEVKTCLTDDTDMFSDLRQAQRLQGLCQLADAARVIQQEVPRGALLWHIIPILIFKSQRALKTIHSETANIGQVTVASTATRLACFMHSREDAGTRRIIHTKRRRTMAPTTSSILVNPTPKQCAIHRRRRGGRGAAAGMDISHTFDTAMLCNNSQKSHREGARQNGARTCGTCG</sequence>
<evidence type="ECO:0000313" key="1">
    <source>
        <dbReference type="EMBL" id="QRE02503.1"/>
    </source>
</evidence>
<name>A0A889IWJ3_9GAMA</name>
<accession>A0A889IWJ3</accession>
<protein>
    <submittedName>
        <fullName evidence="1">Nuclear protein</fullName>
    </submittedName>
</protein>
<organism evidence="1">
    <name type="scientific">Otarine gammaherpesvirus 4</name>
    <dbReference type="NCBI Taxonomy" id="2801541"/>
    <lineage>
        <taxon>Viruses</taxon>
        <taxon>Duplodnaviria</taxon>
        <taxon>Heunggongvirae</taxon>
        <taxon>Peploviricota</taxon>
        <taxon>Herviviricetes</taxon>
        <taxon>Herpesvirales</taxon>
        <taxon>Orthoherpesviridae</taxon>
        <taxon>Gammaherpesvirinae</taxon>
    </lineage>
</organism>
<dbReference type="Pfam" id="PF01646">
    <property type="entry name" value="Herpes_UL24"/>
    <property type="match status" value="1"/>
</dbReference>
<reference evidence="1" key="1">
    <citation type="submission" date="2019-10" db="EMBL/GenBank/DDBJ databases">
        <title>Otarine herpesvirus 4 in Northern fur seal genital swab.</title>
        <authorList>
            <person name="Deming A.C."/>
            <person name="Wellehan J.F.X."/>
            <person name="Gulland F.M.D."/>
        </authorList>
    </citation>
    <scope>NUCLEOTIDE SEQUENCE</scope>
    <source>
        <strain evidence="1">Cu11-001</strain>
    </source>
</reference>